<comment type="caution">
    <text evidence="1">The sequence shown here is derived from an EMBL/GenBank/DDBJ whole genome shotgun (WGS) entry which is preliminary data.</text>
</comment>
<dbReference type="AlphaFoldDB" id="A0AAD2CHC0"/>
<organism evidence="1 2">
    <name type="scientific">Cylindrotheca closterium</name>
    <dbReference type="NCBI Taxonomy" id="2856"/>
    <lineage>
        <taxon>Eukaryota</taxon>
        <taxon>Sar</taxon>
        <taxon>Stramenopiles</taxon>
        <taxon>Ochrophyta</taxon>
        <taxon>Bacillariophyta</taxon>
        <taxon>Bacillariophyceae</taxon>
        <taxon>Bacillariophycidae</taxon>
        <taxon>Bacillariales</taxon>
        <taxon>Bacillariaceae</taxon>
        <taxon>Cylindrotheca</taxon>
    </lineage>
</organism>
<dbReference type="Proteomes" id="UP001295423">
    <property type="component" value="Unassembled WGS sequence"/>
</dbReference>
<protein>
    <submittedName>
        <fullName evidence="1">Uncharacterized protein</fullName>
    </submittedName>
</protein>
<name>A0AAD2CHC0_9STRA</name>
<sequence length="361" mass="42116">MKGSRPNIKGSQAKIMMALIVFWLFFSRFPEPTKKSSHFTTKYIPSRLEHKMMQAAESELGYNRDAWVDGCTLYRNQSGIEFYNLYQGYVSKLEKYTESVKKFRTEVKDIRLLPKKKREKLCQKMDKVLYSAFRPKHDCSLTDAGYVEPLLPPLRHPHMCASEKKKKKRAFMSLDYLVHDFGKICRQLEPGARTVFFDLGASLVFHGYMVSPAMTLVKLFNQFGIKFDHYYAFEYSVIDPKLVYGKIPEELMQAYHWYNVPVEASPTSKQNPWKTLLSKYNASDFVVIKLDIDTASLELPLTHELLQDKYSPLVDQFYFEHHVKLHNLRPNWKNKASGTIKYSLDLFTSLRKVGIASHSWV</sequence>
<proteinExistence type="predicted"/>
<gene>
    <name evidence="1" type="ORF">CYCCA115_LOCUS3005</name>
</gene>
<dbReference type="EMBL" id="CAKOGP040000224">
    <property type="protein sequence ID" value="CAJ1932774.1"/>
    <property type="molecule type" value="Genomic_DNA"/>
</dbReference>
<evidence type="ECO:0000313" key="1">
    <source>
        <dbReference type="EMBL" id="CAJ1932774.1"/>
    </source>
</evidence>
<keyword evidence="2" id="KW-1185">Reference proteome</keyword>
<accession>A0AAD2CHC0</accession>
<evidence type="ECO:0000313" key="2">
    <source>
        <dbReference type="Proteomes" id="UP001295423"/>
    </source>
</evidence>
<reference evidence="1" key="1">
    <citation type="submission" date="2023-08" db="EMBL/GenBank/DDBJ databases">
        <authorList>
            <person name="Audoor S."/>
            <person name="Bilcke G."/>
        </authorList>
    </citation>
    <scope>NUCLEOTIDE SEQUENCE</scope>
</reference>